<comment type="caution">
    <text evidence="15">The sequence shown here is derived from an EMBL/GenBank/DDBJ whole genome shotgun (WGS) entry which is preliminary data.</text>
</comment>
<evidence type="ECO:0000256" key="10">
    <source>
        <dbReference type="ARBA" id="ARBA00023268"/>
    </source>
</evidence>
<keyword evidence="16" id="KW-1185">Reference proteome</keyword>
<evidence type="ECO:0000256" key="9">
    <source>
        <dbReference type="ARBA" id="ARBA00022918"/>
    </source>
</evidence>
<dbReference type="EC" id="3.1.26.4" evidence="2"/>
<gene>
    <name evidence="15" type="ORF">ACEWY4_007078</name>
</gene>
<evidence type="ECO:0000256" key="8">
    <source>
        <dbReference type="ARBA" id="ARBA00022801"/>
    </source>
</evidence>
<dbReference type="Gene3D" id="3.10.10.10">
    <property type="entry name" value="HIV Type 1 Reverse Transcriptase, subunit A, domain 1"/>
    <property type="match status" value="1"/>
</dbReference>
<evidence type="ECO:0000256" key="11">
    <source>
        <dbReference type="ARBA" id="ARBA00039658"/>
    </source>
</evidence>
<accession>A0ABD1KF90</accession>
<dbReference type="GO" id="GO:0004523">
    <property type="term" value="F:RNA-DNA hybrid ribonuclease activity"/>
    <property type="evidence" value="ECO:0007669"/>
    <property type="project" value="UniProtKB-EC"/>
</dbReference>
<dbReference type="InterPro" id="IPR043128">
    <property type="entry name" value="Rev_trsase/Diguanyl_cyclase"/>
</dbReference>
<dbReference type="Gene3D" id="1.10.340.70">
    <property type="match status" value="1"/>
</dbReference>
<dbReference type="EMBL" id="JBHFQA010000006">
    <property type="protein sequence ID" value="KAL2097871.1"/>
    <property type="molecule type" value="Genomic_DNA"/>
</dbReference>
<evidence type="ECO:0000313" key="15">
    <source>
        <dbReference type="EMBL" id="KAL2097871.1"/>
    </source>
</evidence>
<dbReference type="InterPro" id="IPR048270">
    <property type="entry name" value="PNMA_C"/>
</dbReference>
<evidence type="ECO:0000256" key="3">
    <source>
        <dbReference type="ARBA" id="ARBA00022670"/>
    </source>
</evidence>
<keyword evidence="10" id="KW-0511">Multifunctional enzyme</keyword>
<proteinExistence type="inferred from homology"/>
<evidence type="ECO:0000256" key="1">
    <source>
        <dbReference type="ARBA" id="ARBA00010879"/>
    </source>
</evidence>
<dbReference type="Pfam" id="PF17919">
    <property type="entry name" value="RT_RNaseH_2"/>
    <property type="match status" value="1"/>
</dbReference>
<feature type="domain" description="Reverse transcriptase" evidence="13">
    <location>
        <begin position="600"/>
        <end position="779"/>
    </location>
</feature>
<evidence type="ECO:0000256" key="12">
    <source>
        <dbReference type="SAM" id="MobiDB-lite"/>
    </source>
</evidence>
<dbReference type="FunFam" id="3.30.420.10:FF:000032">
    <property type="entry name" value="Retrovirus-related Pol polyprotein from transposon 297-like Protein"/>
    <property type="match status" value="1"/>
</dbReference>
<name>A0ABD1KF90_9TELE</name>
<dbReference type="InterPro" id="IPR041588">
    <property type="entry name" value="Integrase_H2C2"/>
</dbReference>
<dbReference type="SUPFAM" id="SSF56672">
    <property type="entry name" value="DNA/RNA polymerases"/>
    <property type="match status" value="1"/>
</dbReference>
<dbReference type="FunFam" id="3.30.70.270:FF:000020">
    <property type="entry name" value="Transposon Tf2-6 polyprotein-like Protein"/>
    <property type="match status" value="1"/>
</dbReference>
<keyword evidence="6" id="KW-0540">Nuclease</keyword>
<keyword evidence="5" id="KW-0548">Nucleotidyltransferase</keyword>
<keyword evidence="3" id="KW-0645">Protease</keyword>
<dbReference type="InterPro" id="IPR000477">
    <property type="entry name" value="RT_dom"/>
</dbReference>
<dbReference type="InterPro" id="IPR043502">
    <property type="entry name" value="DNA/RNA_pol_sf"/>
</dbReference>
<dbReference type="Gene3D" id="3.30.70.270">
    <property type="match status" value="2"/>
</dbReference>
<dbReference type="FunFam" id="3.10.20.370:FF:000001">
    <property type="entry name" value="Retrovirus-related Pol polyprotein from transposon 17.6-like protein"/>
    <property type="match status" value="1"/>
</dbReference>
<feature type="region of interest" description="Disordered" evidence="12">
    <location>
        <begin position="1006"/>
        <end position="1027"/>
    </location>
</feature>
<comment type="similarity">
    <text evidence="1">Belongs to the beta type-B retroviral polymerase family. HERV class-II K(HML-2) pol subfamily.</text>
</comment>
<dbReference type="Gene3D" id="3.30.420.10">
    <property type="entry name" value="Ribonuclease H-like superfamily/Ribonuclease H"/>
    <property type="match status" value="1"/>
</dbReference>
<protein>
    <recommendedName>
        <fullName evidence="11">Gypsy retrotransposon integrase-like protein 1</fullName>
        <ecNumber evidence="2">3.1.26.4</ecNumber>
    </recommendedName>
</protein>
<evidence type="ECO:0000259" key="14">
    <source>
        <dbReference type="PROSITE" id="PS50994"/>
    </source>
</evidence>
<dbReference type="InterPro" id="IPR012337">
    <property type="entry name" value="RNaseH-like_sf"/>
</dbReference>
<dbReference type="InterPro" id="IPR050951">
    <property type="entry name" value="Retrovirus_Pol_polyprotein"/>
</dbReference>
<dbReference type="InterPro" id="IPR041577">
    <property type="entry name" value="RT_RNaseH_2"/>
</dbReference>
<dbReference type="Gene3D" id="3.10.20.370">
    <property type="match status" value="1"/>
</dbReference>
<dbReference type="Pfam" id="PF14893">
    <property type="entry name" value="PNMA"/>
    <property type="match status" value="1"/>
</dbReference>
<dbReference type="Pfam" id="PF17921">
    <property type="entry name" value="Integrase_H2C2"/>
    <property type="match status" value="1"/>
</dbReference>
<organism evidence="15 16">
    <name type="scientific">Coilia grayii</name>
    <name type="common">Gray's grenadier anchovy</name>
    <dbReference type="NCBI Taxonomy" id="363190"/>
    <lineage>
        <taxon>Eukaryota</taxon>
        <taxon>Metazoa</taxon>
        <taxon>Chordata</taxon>
        <taxon>Craniata</taxon>
        <taxon>Vertebrata</taxon>
        <taxon>Euteleostomi</taxon>
        <taxon>Actinopterygii</taxon>
        <taxon>Neopterygii</taxon>
        <taxon>Teleostei</taxon>
        <taxon>Clupei</taxon>
        <taxon>Clupeiformes</taxon>
        <taxon>Clupeoidei</taxon>
        <taxon>Engraulidae</taxon>
        <taxon>Coilinae</taxon>
        <taxon>Coilia</taxon>
    </lineage>
</organism>
<evidence type="ECO:0000256" key="5">
    <source>
        <dbReference type="ARBA" id="ARBA00022695"/>
    </source>
</evidence>
<dbReference type="SUPFAM" id="SSF53098">
    <property type="entry name" value="Ribonuclease H-like"/>
    <property type="match status" value="1"/>
</dbReference>
<dbReference type="Pfam" id="PF00665">
    <property type="entry name" value="rve"/>
    <property type="match status" value="1"/>
</dbReference>
<keyword evidence="8" id="KW-0378">Hydrolase</keyword>
<dbReference type="InterPro" id="IPR036397">
    <property type="entry name" value="RNaseH_sf"/>
</dbReference>
<evidence type="ECO:0000256" key="4">
    <source>
        <dbReference type="ARBA" id="ARBA00022679"/>
    </source>
</evidence>
<dbReference type="Pfam" id="PF00078">
    <property type="entry name" value="RVT_1"/>
    <property type="match status" value="1"/>
</dbReference>
<dbReference type="PANTHER" id="PTHR37984:SF5">
    <property type="entry name" value="PROTEIN NYNRIN-LIKE"/>
    <property type="match status" value="1"/>
</dbReference>
<dbReference type="GO" id="GO:0006508">
    <property type="term" value="P:proteolysis"/>
    <property type="evidence" value="ECO:0007669"/>
    <property type="project" value="UniProtKB-KW"/>
</dbReference>
<evidence type="ECO:0000259" key="13">
    <source>
        <dbReference type="PROSITE" id="PS50878"/>
    </source>
</evidence>
<dbReference type="FunFam" id="1.10.340.70:FF:000001">
    <property type="entry name" value="Retrovirus-related Pol polyprotein from transposon gypsy-like Protein"/>
    <property type="match status" value="1"/>
</dbReference>
<dbReference type="PROSITE" id="PS50994">
    <property type="entry name" value="INTEGRASE"/>
    <property type="match status" value="1"/>
</dbReference>
<sequence>MSTGNTNGDGAVAPPGGSSMQAPSHSLAAGALPTPTTPLFVFPWFSGSSGMPKFTGEKTGAAFSQWKDNLASMFRIQNIPPNMQKELVLSSLEGEARRQVMILAENNRDTTEKLFDHLGQLYGDKVPASVLRSMYFNCRQESRESVRAFSLRLQELFQRLKRKDGGSLAREDVLLRDQFIDGQRDVVLRRELRTKLLLNPNISFLDIQQEAIIRTEAYGEEEVAAHVYYTEQVRPTTSSDTTLAQVKDELRKEIMGEIKQQMTSLSQGILQELRSEIKPWAQNLGTKLKDASSWLAIRAANGLSVPYIGYACLEVCISSVRLPSCGVVIVNDDCLSGPPGLLGMNVIQDCWDHLFKGAGLGAQPAPLQATTAGQEAWCRALKMVEEGERFASPDGRVGYVRLTNRHPVKIPANSEVLLCGRTRPGPRREDYECIIEPICVHPGVSSARILATVRRGRVMVKLRNVGLNPVYVYRNQRVGEVWYVKPTDAVLQPEVNMSWVGQQMVEVSLQPGQNPIPDVPMPEVEFDLTGVDLSSAEQVQLKALLMRYHSVFAKSDEDYGRTGVVQHHINTGQAPPIRERYRQIPPHLYQDVRLLLQGMLDGGIVRKSTSPWAAPIVLVRKRNGEIRFCVDYRKLNTVTHKDAYPLPRIEEALTTLKKARYFSTLDLASGYWQVEMAPEDREKTAFTTPMGLFEFERMPFGLCNAPATFQRLMEACLGDMNTEALLIYLDDVIVFADDFATHLKNLEAVFSRLLQFGLKLRPAKCSLLRSSVQFLGHVVTREGVAPDPEKVAAVQSWKAPTSVTELRGFLGFVGYYRRFIEGFSRIAAPLHGLLVGISPKQKKAHLGPWTAACELAFNTLKDKLTSAPVLAFADFTRPFILYTDASLHGLGAVLTQKDGGKERVIAFASRSLSPSEKNDANYSSFKLEFLALKWAVTEKFKEYLLGATFTVYTDNNPLCHYRTTTLGAVEQRWAARLDNFNFSLCYRPGRVNGNADALSRRTDLVPEREVPEDDGTEVPTFHHRRPEPPGCQAAMAEYSGSVVESLVSGQSMRQWQQEQQSDPVVSGVLFYLSKQRKPDAGERLQEDAGVMSLLRQWNRLAVRDGVLWRCYQDPGSQEIRYQLILPAIKRMVVWHWCHEKAGHFGPEKTLSLIRSRFFWVGLEADVKQWCSACSRCVLHKKPVQVAKAPLVPVEAFYPMQLVSVDFLKVDCSSNGLYNILVAVDHFTKFAWAMPTADQTAVTTARALWRHVFQQFGPPQQLHSDQGANFSSNLIRELCKLYGVQKSQTTPYHPAGNGACERFNRTLIQLLGMLADEQKNRWPEYIAELVFLYNNTVHSSTGCTPFYMMYGRHGRLPLDLALGAEAALTEEPTDGWVQRHFDRLQYAHQFARSHLQRSNVQQKLRYDSTAKGCPLLPGEQVLVKRLGPRACGKLTDFWEEVPYIVVRQPNPQNPVYVVRPVQGGGDERVLHRNLLRPCSLNLEGSQPGPLEHAEVSDVPPRMPWIMFVPEIGAPGEGAGLMTNPHVSHGGPRPADDTGDEEAAGRDPPMGGQGQPPEQLSMQPDGDDLRRSTRPTRGVPPSRFMFTE</sequence>
<evidence type="ECO:0000256" key="2">
    <source>
        <dbReference type="ARBA" id="ARBA00012180"/>
    </source>
</evidence>
<keyword evidence="7" id="KW-0255">Endonuclease</keyword>
<evidence type="ECO:0000256" key="6">
    <source>
        <dbReference type="ARBA" id="ARBA00022722"/>
    </source>
</evidence>
<keyword evidence="4" id="KW-0808">Transferase</keyword>
<dbReference type="GO" id="GO:0008233">
    <property type="term" value="F:peptidase activity"/>
    <property type="evidence" value="ECO:0007669"/>
    <property type="project" value="UniProtKB-KW"/>
</dbReference>
<dbReference type="PANTHER" id="PTHR37984">
    <property type="entry name" value="PROTEIN CBG26694"/>
    <property type="match status" value="1"/>
</dbReference>
<dbReference type="CDD" id="cd01647">
    <property type="entry name" value="RT_LTR"/>
    <property type="match status" value="1"/>
</dbReference>
<reference evidence="15 16" key="1">
    <citation type="submission" date="2024-09" db="EMBL/GenBank/DDBJ databases">
        <title>A chromosome-level genome assembly of Gray's grenadier anchovy, Coilia grayii.</title>
        <authorList>
            <person name="Fu Z."/>
        </authorList>
    </citation>
    <scope>NUCLEOTIDE SEQUENCE [LARGE SCALE GENOMIC DNA]</scope>
    <source>
        <strain evidence="15">G4</strain>
        <tissue evidence="15">Muscle</tissue>
    </source>
</reference>
<dbReference type="CDD" id="cd09274">
    <property type="entry name" value="RNase_HI_RT_Ty3"/>
    <property type="match status" value="1"/>
</dbReference>
<dbReference type="FunFam" id="3.10.10.10:FF:000007">
    <property type="entry name" value="Retrovirus-related Pol polyprotein from transposon 17.6-like Protein"/>
    <property type="match status" value="1"/>
</dbReference>
<dbReference type="PROSITE" id="PS50878">
    <property type="entry name" value="RT_POL"/>
    <property type="match status" value="1"/>
</dbReference>
<keyword evidence="9" id="KW-0695">RNA-directed DNA polymerase</keyword>
<dbReference type="InterPro" id="IPR001584">
    <property type="entry name" value="Integrase_cat-core"/>
</dbReference>
<evidence type="ECO:0000313" key="16">
    <source>
        <dbReference type="Proteomes" id="UP001591681"/>
    </source>
</evidence>
<evidence type="ECO:0000256" key="7">
    <source>
        <dbReference type="ARBA" id="ARBA00022759"/>
    </source>
</evidence>
<feature type="region of interest" description="Disordered" evidence="12">
    <location>
        <begin position="1514"/>
        <end position="1586"/>
    </location>
</feature>
<dbReference type="GO" id="GO:0003964">
    <property type="term" value="F:RNA-directed DNA polymerase activity"/>
    <property type="evidence" value="ECO:0007669"/>
    <property type="project" value="UniProtKB-KW"/>
</dbReference>
<feature type="region of interest" description="Disordered" evidence="12">
    <location>
        <begin position="1"/>
        <end position="29"/>
    </location>
</feature>
<dbReference type="Proteomes" id="UP001591681">
    <property type="component" value="Unassembled WGS sequence"/>
</dbReference>
<feature type="domain" description="Integrase catalytic" evidence="14">
    <location>
        <begin position="1194"/>
        <end position="1352"/>
    </location>
</feature>